<evidence type="ECO:0000256" key="4">
    <source>
        <dbReference type="ARBA" id="ARBA00022960"/>
    </source>
</evidence>
<dbReference type="PANTHER" id="PTHR36699:SF1">
    <property type="entry name" value="L,D-TRANSPEPTIDASE YAFK-RELATED"/>
    <property type="match status" value="1"/>
</dbReference>
<dbReference type="Gene3D" id="2.40.440.10">
    <property type="entry name" value="L,D-transpeptidase catalytic domain-like"/>
    <property type="match status" value="1"/>
</dbReference>
<dbReference type="EMBL" id="JBAJEX010000001">
    <property type="protein sequence ID" value="MEO1766115.1"/>
    <property type="molecule type" value="Genomic_DNA"/>
</dbReference>
<feature type="active site" description="Proton donor/acceptor" evidence="7">
    <location>
        <position position="252"/>
    </location>
</feature>
<comment type="pathway">
    <text evidence="1 7">Cell wall biogenesis; peptidoglycan biosynthesis.</text>
</comment>
<comment type="similarity">
    <text evidence="2">Belongs to the YkuD family.</text>
</comment>
<organism evidence="9 10">
    <name type="scientific">Thiobacter aerophilum</name>
    <dbReference type="NCBI Taxonomy" id="3121275"/>
    <lineage>
        <taxon>Bacteria</taxon>
        <taxon>Pseudomonadati</taxon>
        <taxon>Pseudomonadota</taxon>
        <taxon>Betaproteobacteria</taxon>
        <taxon>Burkholderiales</taxon>
        <taxon>Thiobacteraceae</taxon>
        <taxon>Thiobacter</taxon>
    </lineage>
</organism>
<reference evidence="9 10" key="1">
    <citation type="submission" date="2024-02" db="EMBL/GenBank/DDBJ databases">
        <title>New thermophilic sulfur-oxidizing bacteria from a hot springs of the Uzon caldera (Kamchatka, Russia).</title>
        <authorList>
            <person name="Dukat A.M."/>
            <person name="Elcheninov A.G."/>
            <person name="Frolov E.N."/>
        </authorList>
    </citation>
    <scope>NUCLEOTIDE SEQUENCE [LARGE SCALE GENOMIC DNA]</scope>
    <source>
        <strain evidence="9 10">AK1</strain>
    </source>
</reference>
<dbReference type="SUPFAM" id="SSF141523">
    <property type="entry name" value="L,D-transpeptidase catalytic domain-like"/>
    <property type="match status" value="1"/>
</dbReference>
<gene>
    <name evidence="9" type="ORF">V6E02_02655</name>
</gene>
<dbReference type="CDD" id="cd16913">
    <property type="entry name" value="YkuD_like"/>
    <property type="match status" value="1"/>
</dbReference>
<dbReference type="InterPro" id="IPR032710">
    <property type="entry name" value="NTF2-like_dom_sf"/>
</dbReference>
<keyword evidence="3" id="KW-0808">Transferase</keyword>
<accession>A0ABV0EDL9</accession>
<feature type="active site" description="Nucleophile" evidence="7">
    <location>
        <position position="269"/>
    </location>
</feature>
<name>A0ABV0EDL9_9BURK</name>
<dbReference type="InterPro" id="IPR038063">
    <property type="entry name" value="Transpep_catalytic_dom"/>
</dbReference>
<dbReference type="PROSITE" id="PS52029">
    <property type="entry name" value="LD_TPASE"/>
    <property type="match status" value="1"/>
</dbReference>
<evidence type="ECO:0000256" key="1">
    <source>
        <dbReference type="ARBA" id="ARBA00004752"/>
    </source>
</evidence>
<protein>
    <submittedName>
        <fullName evidence="9">L,D-transpeptidase family protein</fullName>
    </submittedName>
</protein>
<dbReference type="Gene3D" id="3.10.450.50">
    <property type="match status" value="1"/>
</dbReference>
<dbReference type="Pfam" id="PF03734">
    <property type="entry name" value="YkuD"/>
    <property type="match status" value="1"/>
</dbReference>
<evidence type="ECO:0000256" key="2">
    <source>
        <dbReference type="ARBA" id="ARBA00005992"/>
    </source>
</evidence>
<dbReference type="InterPro" id="IPR005490">
    <property type="entry name" value="LD_TPept_cat_dom"/>
</dbReference>
<evidence type="ECO:0000256" key="3">
    <source>
        <dbReference type="ARBA" id="ARBA00022679"/>
    </source>
</evidence>
<evidence type="ECO:0000256" key="5">
    <source>
        <dbReference type="ARBA" id="ARBA00022984"/>
    </source>
</evidence>
<dbReference type="PANTHER" id="PTHR36699">
    <property type="entry name" value="LD-TRANSPEPTIDASE"/>
    <property type="match status" value="1"/>
</dbReference>
<proteinExistence type="inferred from homology"/>
<evidence type="ECO:0000313" key="9">
    <source>
        <dbReference type="EMBL" id="MEO1766115.1"/>
    </source>
</evidence>
<keyword evidence="4 7" id="KW-0133">Cell shape</keyword>
<evidence type="ECO:0000256" key="6">
    <source>
        <dbReference type="ARBA" id="ARBA00023316"/>
    </source>
</evidence>
<dbReference type="Proteomes" id="UP001482231">
    <property type="component" value="Unassembled WGS sequence"/>
</dbReference>
<keyword evidence="10" id="KW-1185">Reference proteome</keyword>
<evidence type="ECO:0000256" key="7">
    <source>
        <dbReference type="PROSITE-ProRule" id="PRU01373"/>
    </source>
</evidence>
<dbReference type="InterPro" id="IPR056203">
    <property type="entry name" value="Cds6_C"/>
</dbReference>
<evidence type="ECO:0000313" key="10">
    <source>
        <dbReference type="Proteomes" id="UP001482231"/>
    </source>
</evidence>
<comment type="caution">
    <text evidence="9">The sequence shown here is derived from an EMBL/GenBank/DDBJ whole genome shotgun (WGS) entry which is preliminary data.</text>
</comment>
<feature type="domain" description="L,D-TPase catalytic" evidence="8">
    <location>
        <begin position="159"/>
        <end position="294"/>
    </location>
</feature>
<dbReference type="SUPFAM" id="SSF54427">
    <property type="entry name" value="NTF2-like"/>
    <property type="match status" value="1"/>
</dbReference>
<sequence length="420" mass="48552">MRAQRGYRSFSWREALSAHRGKLTVLFTWLLLVPLAEPPATAMGSRPRVVATSPAPQPRTPESLLVQSLLDIQHNRLDQALEKIDTVLRIEPNFRLAHLIKGDLLMARARPIATLGNVADERVPDFREEARVRLKRYLEPLPQDRIPEYLLKLDPAQSHALVVDTSRSRLFIYRNDQGEPRYVTDFYVTVGKRGADKYREGDQRTPVGVYFVTDDLPPARLTDFYGAGAFPISYPNEWDRRQGRNGSGIWLHGVPSDTYSRPPRASNGCVVLSNEDLSTLRQYLNVGHTPVIITDGITWMDRNLWRSEREAISREIERWRRDWESLDTERYLAHYSPSFSSGELDFSAWAAQKRQVNASKTHVRITLSNLSILRYPGREKLVVVTFEQDYRSNNLEQTMRKRQYWREENGVWKIVYEGAV</sequence>
<dbReference type="Pfam" id="PF24125">
    <property type="entry name" value="Cds6_C"/>
    <property type="match status" value="1"/>
</dbReference>
<dbReference type="RefSeq" id="WP_347306859.1">
    <property type="nucleotide sequence ID" value="NZ_JBAJEX010000001.1"/>
</dbReference>
<keyword evidence="6 7" id="KW-0961">Cell wall biogenesis/degradation</keyword>
<evidence type="ECO:0000259" key="8">
    <source>
        <dbReference type="PROSITE" id="PS52029"/>
    </source>
</evidence>
<keyword evidence="5 7" id="KW-0573">Peptidoglycan synthesis</keyword>